<dbReference type="Gene3D" id="2.60.40.3360">
    <property type="match status" value="1"/>
</dbReference>
<evidence type="ECO:0000313" key="3">
    <source>
        <dbReference type="Proteomes" id="UP001221898"/>
    </source>
</evidence>
<protein>
    <recommendedName>
        <fullName evidence="1">MALT1 immunoglobulin-like domain-containing protein</fullName>
    </recommendedName>
</protein>
<dbReference type="PANTHER" id="PTHR22576">
    <property type="entry name" value="MUCOSA ASSOCIATED LYMPHOID TISSUE LYMPHOMA TRANSLOCATION PROTEIN 1/PARACASPASE"/>
    <property type="match status" value="1"/>
</dbReference>
<dbReference type="SUPFAM" id="SSF52129">
    <property type="entry name" value="Caspase-like"/>
    <property type="match status" value="1"/>
</dbReference>
<keyword evidence="3" id="KW-1185">Reference proteome</keyword>
<evidence type="ECO:0000313" key="2">
    <source>
        <dbReference type="EMBL" id="KAJ8391574.1"/>
    </source>
</evidence>
<dbReference type="InterPro" id="IPR041077">
    <property type="entry name" value="MALT1_Ig"/>
</dbReference>
<dbReference type="Proteomes" id="UP001221898">
    <property type="component" value="Unassembled WGS sequence"/>
</dbReference>
<dbReference type="Gene3D" id="3.40.50.1460">
    <property type="match status" value="1"/>
</dbReference>
<gene>
    <name evidence="2" type="ORF">AAFF_G00087150</name>
</gene>
<dbReference type="PANTHER" id="PTHR22576:SF38">
    <property type="entry name" value="MUCOSA-ASSOCIATED LYMPHOID TISSUE LYMPHOMA TRANSLOCATION PROTEIN 1-LIKE"/>
    <property type="match status" value="1"/>
</dbReference>
<evidence type="ECO:0000259" key="1">
    <source>
        <dbReference type="Pfam" id="PF18703"/>
    </source>
</evidence>
<feature type="domain" description="MALT1 immunoglobulin-like" evidence="1">
    <location>
        <begin position="169"/>
        <end position="301"/>
    </location>
</feature>
<dbReference type="InterPro" id="IPR052039">
    <property type="entry name" value="Caspase-related_regulators"/>
</dbReference>
<name>A0AAD7WD49_9TELE</name>
<comment type="caution">
    <text evidence="2">The sequence shown here is derived from an EMBL/GenBank/DDBJ whole genome shotgun (WGS) entry which is preliminary data.</text>
</comment>
<dbReference type="EMBL" id="JAINUG010000155">
    <property type="protein sequence ID" value="KAJ8391574.1"/>
    <property type="molecule type" value="Genomic_DNA"/>
</dbReference>
<reference evidence="2" key="1">
    <citation type="journal article" date="2023" name="Science">
        <title>Genome structures resolve the early diversification of teleost fishes.</title>
        <authorList>
            <person name="Parey E."/>
            <person name="Louis A."/>
            <person name="Montfort J."/>
            <person name="Bouchez O."/>
            <person name="Roques C."/>
            <person name="Iampietro C."/>
            <person name="Lluch J."/>
            <person name="Castinel A."/>
            <person name="Donnadieu C."/>
            <person name="Desvignes T."/>
            <person name="Floi Bucao C."/>
            <person name="Jouanno E."/>
            <person name="Wen M."/>
            <person name="Mejri S."/>
            <person name="Dirks R."/>
            <person name="Jansen H."/>
            <person name="Henkel C."/>
            <person name="Chen W.J."/>
            <person name="Zahm M."/>
            <person name="Cabau C."/>
            <person name="Klopp C."/>
            <person name="Thompson A.W."/>
            <person name="Robinson-Rechavi M."/>
            <person name="Braasch I."/>
            <person name="Lecointre G."/>
            <person name="Bobe J."/>
            <person name="Postlethwait J.H."/>
            <person name="Berthelot C."/>
            <person name="Roest Crollius H."/>
            <person name="Guiguen Y."/>
        </authorList>
    </citation>
    <scope>NUCLEOTIDE SEQUENCE</scope>
    <source>
        <strain evidence="2">NC1722</strain>
    </source>
</reference>
<organism evidence="2 3">
    <name type="scientific">Aldrovandia affinis</name>
    <dbReference type="NCBI Taxonomy" id="143900"/>
    <lineage>
        <taxon>Eukaryota</taxon>
        <taxon>Metazoa</taxon>
        <taxon>Chordata</taxon>
        <taxon>Craniata</taxon>
        <taxon>Vertebrata</taxon>
        <taxon>Euteleostomi</taxon>
        <taxon>Actinopterygii</taxon>
        <taxon>Neopterygii</taxon>
        <taxon>Teleostei</taxon>
        <taxon>Notacanthiformes</taxon>
        <taxon>Halosauridae</taxon>
        <taxon>Aldrovandia</taxon>
    </lineage>
</organism>
<dbReference type="Pfam" id="PF18703">
    <property type="entry name" value="MALT1_Ig"/>
    <property type="match status" value="1"/>
</dbReference>
<proteinExistence type="predicted"/>
<dbReference type="AlphaFoldDB" id="A0AAD7WD49"/>
<dbReference type="InterPro" id="IPR033540">
    <property type="entry name" value="MALT1_IG-like_dom_sf"/>
</dbReference>
<dbReference type="InterPro" id="IPR029030">
    <property type="entry name" value="Caspase-like_dom_sf"/>
</dbReference>
<accession>A0AAD7WD49</accession>
<sequence length="321" mass="35916">MRMSAQGGTTWLPSTRPQPYLPENCVGVQRVMHRMQERGTALNVVLLDACRTWHKQWNMLSDVLSLAPLGNTVYGYATCEDAVAYEVQDGERSSGVFTKYLNKHVLRPEKVTHMLEQVSEDLGRDPLVAGRQVVEIRHMLKDPRSLADPVRSAGHSGELRLREQCWRQANELPGRQRLAFPCGAEVELGFSAVFSNVLVVFAAVKIGSPQALDCSVSLRSIPAMEDVFSGVSWSDEMDSLLLNSADDTNCSLRLCGLQKLQKALEIEVVLHYTHVDSNLRQRETRQQSVGWPLVARCELYRNLPDNGATSWLEVEDTQPPS</sequence>